<evidence type="ECO:0000313" key="3">
    <source>
        <dbReference type="Proteomes" id="UP001241926"/>
    </source>
</evidence>
<reference evidence="2 3" key="1">
    <citation type="submission" date="2023-05" db="EMBL/GenBank/DDBJ databases">
        <title>Streptomyces fuscus sp. nov., a brown-black pigment producing actinomyces isolated from dry sand of Sea duck farm.</title>
        <authorList>
            <person name="Xie J."/>
            <person name="Shen N."/>
        </authorList>
    </citation>
    <scope>NUCLEOTIDE SEQUENCE [LARGE SCALE GENOMIC DNA]</scope>
    <source>
        <strain evidence="2 3">GXMU-J15</strain>
    </source>
</reference>
<sequence length="73" mass="7931">MVVWAVAVTVAGGATLWLQDSRPPGEDGKTYRWQEFEPRPIHDSDCPGPGKTPTPRPDGTVVDCAYAYSTVEP</sequence>
<dbReference type="Proteomes" id="UP001241926">
    <property type="component" value="Unassembled WGS sequence"/>
</dbReference>
<comment type="caution">
    <text evidence="2">The sequence shown here is derived from an EMBL/GenBank/DDBJ whole genome shotgun (WGS) entry which is preliminary data.</text>
</comment>
<dbReference type="RefSeq" id="WP_285435466.1">
    <property type="nucleotide sequence ID" value="NZ_JASJUS010000028.1"/>
</dbReference>
<gene>
    <name evidence="2" type="ORF">QNN03_26370</name>
</gene>
<dbReference type="EMBL" id="JASJUS010000028">
    <property type="protein sequence ID" value="MDL2079971.1"/>
    <property type="molecule type" value="Genomic_DNA"/>
</dbReference>
<evidence type="ECO:0000256" key="1">
    <source>
        <dbReference type="SAM" id="MobiDB-lite"/>
    </source>
</evidence>
<evidence type="ECO:0000313" key="2">
    <source>
        <dbReference type="EMBL" id="MDL2079971.1"/>
    </source>
</evidence>
<organism evidence="2 3">
    <name type="scientific">Streptomyces fuscus</name>
    <dbReference type="NCBI Taxonomy" id="3048495"/>
    <lineage>
        <taxon>Bacteria</taxon>
        <taxon>Bacillati</taxon>
        <taxon>Actinomycetota</taxon>
        <taxon>Actinomycetes</taxon>
        <taxon>Kitasatosporales</taxon>
        <taxon>Streptomycetaceae</taxon>
        <taxon>Streptomyces</taxon>
    </lineage>
</organism>
<proteinExistence type="predicted"/>
<accession>A0ABT7J514</accession>
<protein>
    <submittedName>
        <fullName evidence="2">Uncharacterized protein</fullName>
    </submittedName>
</protein>
<name>A0ABT7J514_9ACTN</name>
<feature type="region of interest" description="Disordered" evidence="1">
    <location>
        <begin position="37"/>
        <end position="60"/>
    </location>
</feature>
<keyword evidence="3" id="KW-1185">Reference proteome</keyword>